<dbReference type="InterPro" id="IPR012977">
    <property type="entry name" value="SDA1_N"/>
</dbReference>
<feature type="compositionally biased region" description="Acidic residues" evidence="7">
    <location>
        <begin position="520"/>
        <end position="542"/>
    </location>
</feature>
<dbReference type="SUPFAM" id="SSF48371">
    <property type="entry name" value="ARM repeat"/>
    <property type="match status" value="1"/>
</dbReference>
<dbReference type="InterPro" id="IPR007949">
    <property type="entry name" value="SDA1_MD"/>
</dbReference>
<dbReference type="InterPro" id="IPR048292">
    <property type="entry name" value="SDA1_C"/>
</dbReference>
<name>A0A8I6RW26_CIMLE</name>
<dbReference type="Pfam" id="PF21638">
    <property type="entry name" value="SDA1_C"/>
    <property type="match status" value="1"/>
</dbReference>
<evidence type="ECO:0000259" key="9">
    <source>
        <dbReference type="Pfam" id="PF08158"/>
    </source>
</evidence>
<keyword evidence="12" id="KW-1185">Reference proteome</keyword>
<dbReference type="Pfam" id="PF05285">
    <property type="entry name" value="SDA1_dom"/>
    <property type="match status" value="1"/>
</dbReference>
<evidence type="ECO:0000259" key="10">
    <source>
        <dbReference type="Pfam" id="PF21638"/>
    </source>
</evidence>
<dbReference type="KEGG" id="clec:106666399"/>
<feature type="compositionally biased region" description="Basic and acidic residues" evidence="7">
    <location>
        <begin position="485"/>
        <end position="497"/>
    </location>
</feature>
<comment type="subcellular location">
    <subcellularLocation>
        <location evidence="6">Nucleus</location>
        <location evidence="6">Nucleolus</location>
    </subcellularLocation>
</comment>
<gene>
    <name evidence="11" type="primary">106666399</name>
</gene>
<feature type="compositionally biased region" description="Acidic residues" evidence="7">
    <location>
        <begin position="498"/>
        <end position="509"/>
    </location>
</feature>
<keyword evidence="3 6" id="KW-0690">Ribosome biogenesis</keyword>
<comment type="function">
    <text evidence="6">Required for 60S pre-ribosomal subunits export to the cytoplasm.</text>
</comment>
<dbReference type="InterPro" id="IPR027312">
    <property type="entry name" value="Sda1"/>
</dbReference>
<evidence type="ECO:0000256" key="6">
    <source>
        <dbReference type="RuleBase" id="RU365057"/>
    </source>
</evidence>
<evidence type="ECO:0000256" key="3">
    <source>
        <dbReference type="ARBA" id="ARBA00022517"/>
    </source>
</evidence>
<evidence type="ECO:0000256" key="5">
    <source>
        <dbReference type="ARBA" id="ARBA00023242"/>
    </source>
</evidence>
<feature type="region of interest" description="Disordered" evidence="7">
    <location>
        <begin position="257"/>
        <end position="281"/>
    </location>
</feature>
<evidence type="ECO:0000259" key="8">
    <source>
        <dbReference type="Pfam" id="PF05285"/>
    </source>
</evidence>
<protein>
    <recommendedName>
        <fullName evidence="6">Protein SDA1</fullName>
    </recommendedName>
</protein>
<feature type="compositionally biased region" description="Basic and acidic residues" evidence="7">
    <location>
        <begin position="634"/>
        <end position="657"/>
    </location>
</feature>
<dbReference type="Pfam" id="PF08158">
    <property type="entry name" value="SDA1_HEAT"/>
    <property type="match status" value="1"/>
</dbReference>
<dbReference type="GO" id="GO:0000055">
    <property type="term" value="P:ribosomal large subunit export from nucleus"/>
    <property type="evidence" value="ECO:0007669"/>
    <property type="project" value="UniProtKB-UniRule"/>
</dbReference>
<comment type="similarity">
    <text evidence="1 6">Belongs to the SDA1 family.</text>
</comment>
<feature type="compositionally biased region" description="Basic residues" evidence="7">
    <location>
        <begin position="257"/>
        <end position="280"/>
    </location>
</feature>
<keyword evidence="4 6" id="KW-0653">Protein transport</keyword>
<organism evidence="11 12">
    <name type="scientific">Cimex lectularius</name>
    <name type="common">Bed bug</name>
    <name type="synonym">Acanthia lectularia</name>
    <dbReference type="NCBI Taxonomy" id="79782"/>
    <lineage>
        <taxon>Eukaryota</taxon>
        <taxon>Metazoa</taxon>
        <taxon>Ecdysozoa</taxon>
        <taxon>Arthropoda</taxon>
        <taxon>Hexapoda</taxon>
        <taxon>Insecta</taxon>
        <taxon>Pterygota</taxon>
        <taxon>Neoptera</taxon>
        <taxon>Paraneoptera</taxon>
        <taxon>Hemiptera</taxon>
        <taxon>Heteroptera</taxon>
        <taxon>Panheteroptera</taxon>
        <taxon>Cimicomorpha</taxon>
        <taxon>Cimicidae</taxon>
        <taxon>Cimex</taxon>
    </lineage>
</organism>
<feature type="domain" description="SDA1 middle" evidence="8">
    <location>
        <begin position="491"/>
        <end position="644"/>
    </location>
</feature>
<evidence type="ECO:0000256" key="1">
    <source>
        <dbReference type="ARBA" id="ARBA00005783"/>
    </source>
</evidence>
<evidence type="ECO:0000256" key="4">
    <source>
        <dbReference type="ARBA" id="ARBA00022927"/>
    </source>
</evidence>
<dbReference type="OrthoDB" id="2196187at2759"/>
<dbReference type="GO" id="GO:0015031">
    <property type="term" value="P:protein transport"/>
    <property type="evidence" value="ECO:0007669"/>
    <property type="project" value="UniProtKB-KW"/>
</dbReference>
<dbReference type="GO" id="GO:0042273">
    <property type="term" value="P:ribosomal large subunit biogenesis"/>
    <property type="evidence" value="ECO:0007669"/>
    <property type="project" value="UniProtKB-UniRule"/>
</dbReference>
<keyword evidence="2 6" id="KW-0813">Transport</keyword>
<feature type="domain" description="SDA1 N-terminal" evidence="9">
    <location>
        <begin position="62"/>
        <end position="425"/>
    </location>
</feature>
<dbReference type="EnsemblMetazoa" id="XM_014393577.2">
    <property type="protein sequence ID" value="XP_014249063.1"/>
    <property type="gene ID" value="LOC106666399"/>
</dbReference>
<keyword evidence="5 6" id="KW-0539">Nucleus</keyword>
<feature type="region of interest" description="Disordered" evidence="7">
    <location>
        <begin position="634"/>
        <end position="673"/>
    </location>
</feature>
<dbReference type="PANTHER" id="PTHR12730:SF0">
    <property type="entry name" value="PROTEIN SDA1 HOMOLOG"/>
    <property type="match status" value="1"/>
</dbReference>
<dbReference type="GO" id="GO:0005730">
    <property type="term" value="C:nucleolus"/>
    <property type="evidence" value="ECO:0007669"/>
    <property type="project" value="UniProtKB-SubCell"/>
</dbReference>
<evidence type="ECO:0000256" key="7">
    <source>
        <dbReference type="SAM" id="MobiDB-lite"/>
    </source>
</evidence>
<evidence type="ECO:0000256" key="2">
    <source>
        <dbReference type="ARBA" id="ARBA00022448"/>
    </source>
</evidence>
<dbReference type="PANTHER" id="PTHR12730">
    <property type="entry name" value="HSDA/SDA1-RELATED"/>
    <property type="match status" value="1"/>
</dbReference>
<reference evidence="11" key="1">
    <citation type="submission" date="2022-01" db="UniProtKB">
        <authorList>
            <consortium name="EnsemblMetazoa"/>
        </authorList>
    </citation>
    <scope>IDENTIFICATION</scope>
</reference>
<feature type="domain" description="SDA1 C-terminal" evidence="10">
    <location>
        <begin position="663"/>
        <end position="707"/>
    </location>
</feature>
<dbReference type="AlphaFoldDB" id="A0A8I6RW26"/>
<evidence type="ECO:0000313" key="12">
    <source>
        <dbReference type="Proteomes" id="UP000494040"/>
    </source>
</evidence>
<sequence length="708" mass="81969">MVKKHNNQLPENLPQLQNLIKRDPASYKDEFLQQEKHYKALISLFKVNPNESNKSLMELVMFMAQVAHCYPEKLINFAQEIMDILSQHNTVLDPDMRMAFCRALILLRNKNLLAPTDLLTLFFQLLRSHDKVLRQFLESHIINDIKNINSKSKNMKLNTTLQNFMYNMLNDGNSKAVKMSLNIMTELYKKNVWNDAKTVNVIATACSSKIIKVMVAALKFFLSSDEPAKDSDDSDSDNDAPTAKDVIMANKFNKKTRKREKQLKKAKQLVSKSQKKKKKAPSFNVSALNLLHDPQGFAEKLFKQVENSRERFEVKVLTLDVISRLIGLHKLILLNFYPFIQRFLQPHQKDVTKLLLFTGQASHDQVPPDVLEPVLKTLVNNFVTERNSSDAMAIGINAVRELCARCPLAMNEDLLRDLVQYKHYKERSVSMAAKALIHLYRTSLPEMLHKKDRGRPTEAVIDLKVRKFGEIDSKDYIPGAEVLLKEPEEEKEIHISDDDSDEDDDGEWVDVDHSDKEADGDSEEMEEEEEEDEEEDDDEVEDDGKKTGKKEVKIRKKKTDILAEKAKLAGEISLGKFLTDEDFKRIEAAQLSKQMNTLNRRGVKRPAEEEPEEREKLLTLGDIENIYKKRKNSKEDRINSIRKGQEGREKFGYKDGRQNPFASTTNNEKRKKKNFMMIRHKARSKIKRSFKDKQIALRNYLIKQKKMR</sequence>
<dbReference type="OMA" id="AMYKTYK"/>
<accession>A0A8I6RW26</accession>
<dbReference type="Proteomes" id="UP000494040">
    <property type="component" value="Unassembled WGS sequence"/>
</dbReference>
<feature type="region of interest" description="Disordered" evidence="7">
    <location>
        <begin position="485"/>
        <end position="551"/>
    </location>
</feature>
<evidence type="ECO:0000313" key="11">
    <source>
        <dbReference type="EnsemblMetazoa" id="XP_014249063.1"/>
    </source>
</evidence>
<feature type="compositionally biased region" description="Basic and acidic residues" evidence="7">
    <location>
        <begin position="510"/>
        <end position="519"/>
    </location>
</feature>
<proteinExistence type="inferred from homology"/>
<dbReference type="InterPro" id="IPR016024">
    <property type="entry name" value="ARM-type_fold"/>
</dbReference>